<comment type="caution">
    <text evidence="2">The sequence shown here is derived from an EMBL/GenBank/DDBJ whole genome shotgun (WGS) entry which is preliminary data.</text>
</comment>
<dbReference type="Proteomes" id="UP001482620">
    <property type="component" value="Unassembled WGS sequence"/>
</dbReference>
<dbReference type="EMBL" id="JAHRIQ010049698">
    <property type="protein sequence ID" value="MEQ2237775.1"/>
    <property type="molecule type" value="Genomic_DNA"/>
</dbReference>
<organism evidence="2 3">
    <name type="scientific">Ilyodon furcidens</name>
    <name type="common">goldbreast splitfin</name>
    <dbReference type="NCBI Taxonomy" id="33524"/>
    <lineage>
        <taxon>Eukaryota</taxon>
        <taxon>Metazoa</taxon>
        <taxon>Chordata</taxon>
        <taxon>Craniata</taxon>
        <taxon>Vertebrata</taxon>
        <taxon>Euteleostomi</taxon>
        <taxon>Actinopterygii</taxon>
        <taxon>Neopterygii</taxon>
        <taxon>Teleostei</taxon>
        <taxon>Neoteleostei</taxon>
        <taxon>Acanthomorphata</taxon>
        <taxon>Ovalentaria</taxon>
        <taxon>Atherinomorphae</taxon>
        <taxon>Cyprinodontiformes</taxon>
        <taxon>Goodeidae</taxon>
        <taxon>Ilyodon</taxon>
    </lineage>
</organism>
<keyword evidence="3" id="KW-1185">Reference proteome</keyword>
<proteinExistence type="predicted"/>
<name>A0ABV0TXX1_9TELE</name>
<protein>
    <submittedName>
        <fullName evidence="2">Uncharacterized protein</fullName>
    </submittedName>
</protein>
<accession>A0ABV0TXX1</accession>
<evidence type="ECO:0000313" key="2">
    <source>
        <dbReference type="EMBL" id="MEQ2237775.1"/>
    </source>
</evidence>
<reference evidence="2 3" key="1">
    <citation type="submission" date="2021-06" db="EMBL/GenBank/DDBJ databases">
        <authorList>
            <person name="Palmer J.M."/>
        </authorList>
    </citation>
    <scope>NUCLEOTIDE SEQUENCE [LARGE SCALE GENOMIC DNA]</scope>
    <source>
        <strain evidence="3">if_2019</strain>
        <tissue evidence="2">Muscle</tissue>
    </source>
</reference>
<gene>
    <name evidence="2" type="ORF">ILYODFUR_026470</name>
</gene>
<evidence type="ECO:0000313" key="3">
    <source>
        <dbReference type="Proteomes" id="UP001482620"/>
    </source>
</evidence>
<sequence length="106" mass="11718">MKTTVEAEVEEESTSQVKPIRPEGSGGTWQALTSLLQSTHSHVDTYTYKLTSYPHRLSTDHPSFQPAARPAANKFSFPLSEMRLRVSLPCLRVNTGSDSSPPESKN</sequence>
<feature type="region of interest" description="Disordered" evidence="1">
    <location>
        <begin position="1"/>
        <end position="25"/>
    </location>
</feature>
<evidence type="ECO:0000256" key="1">
    <source>
        <dbReference type="SAM" id="MobiDB-lite"/>
    </source>
</evidence>